<dbReference type="KEGG" id="ncc:104960267"/>
<evidence type="ECO:0000256" key="5">
    <source>
        <dbReference type="ARBA" id="ARBA00022824"/>
    </source>
</evidence>
<evidence type="ECO:0000256" key="7">
    <source>
        <dbReference type="ARBA" id="ARBA00023180"/>
    </source>
</evidence>
<dbReference type="PANTHER" id="PTHR10760">
    <property type="entry name" value="TORSIN"/>
    <property type="match status" value="1"/>
</dbReference>
<evidence type="ECO:0000256" key="1">
    <source>
        <dbReference type="ARBA" id="ARBA00004319"/>
    </source>
</evidence>
<feature type="compositionally biased region" description="Low complexity" evidence="9">
    <location>
        <begin position="916"/>
        <end position="934"/>
    </location>
</feature>
<dbReference type="InterPro" id="IPR010448">
    <property type="entry name" value="Torsin"/>
</dbReference>
<evidence type="ECO:0000259" key="10">
    <source>
        <dbReference type="Pfam" id="PF21376"/>
    </source>
</evidence>
<dbReference type="Proteomes" id="UP000504611">
    <property type="component" value="Unplaced"/>
</dbReference>
<dbReference type="OrthoDB" id="68020at2759"/>
<evidence type="ECO:0000256" key="6">
    <source>
        <dbReference type="ARBA" id="ARBA00022840"/>
    </source>
</evidence>
<dbReference type="GO" id="GO:0005524">
    <property type="term" value="F:ATP binding"/>
    <property type="evidence" value="ECO:0007669"/>
    <property type="project" value="UniProtKB-KW"/>
</dbReference>
<feature type="compositionally biased region" description="Basic and acidic residues" evidence="9">
    <location>
        <begin position="511"/>
        <end position="535"/>
    </location>
</feature>
<dbReference type="SUPFAM" id="SSF52540">
    <property type="entry name" value="P-loop containing nucleoside triphosphate hydrolases"/>
    <property type="match status" value="1"/>
</dbReference>
<feature type="compositionally biased region" description="Basic and acidic residues" evidence="9">
    <location>
        <begin position="568"/>
        <end position="583"/>
    </location>
</feature>
<feature type="domain" description="Torsin-1A C-terminal" evidence="10">
    <location>
        <begin position="1227"/>
        <end position="1279"/>
    </location>
</feature>
<evidence type="ECO:0000313" key="11">
    <source>
        <dbReference type="Proteomes" id="UP000504611"/>
    </source>
</evidence>
<keyword evidence="7" id="KW-0325">Glycoprotein</keyword>
<evidence type="ECO:0000256" key="8">
    <source>
        <dbReference type="ARBA" id="ARBA00042469"/>
    </source>
</evidence>
<keyword evidence="3" id="KW-0732">Signal</keyword>
<dbReference type="GeneID" id="104960267"/>
<dbReference type="CDD" id="cd00009">
    <property type="entry name" value="AAA"/>
    <property type="match status" value="1"/>
</dbReference>
<keyword evidence="4" id="KW-0547">Nucleotide-binding</keyword>
<dbReference type="PANTHER" id="PTHR10760:SF4">
    <property type="entry name" value="TORSIN-2A"/>
    <property type="match status" value="1"/>
</dbReference>
<dbReference type="FunFam" id="3.40.50.300:FF:002276">
    <property type="entry name" value="Torsin, putative"/>
    <property type="match status" value="1"/>
</dbReference>
<comment type="similarity">
    <text evidence="2">Belongs to the ClpA/ClpB family. Torsin subfamily.</text>
</comment>
<dbReference type="Gene3D" id="3.40.50.300">
    <property type="entry name" value="P-loop containing nucleotide triphosphate hydrolases"/>
    <property type="match status" value="1"/>
</dbReference>
<dbReference type="InterPro" id="IPR027417">
    <property type="entry name" value="P-loop_NTPase"/>
</dbReference>
<dbReference type="RefSeq" id="XP_010786550.1">
    <property type="nucleotide sequence ID" value="XM_010788248.1"/>
</dbReference>
<dbReference type="GO" id="GO:0005788">
    <property type="term" value="C:endoplasmic reticulum lumen"/>
    <property type="evidence" value="ECO:0007669"/>
    <property type="project" value="UniProtKB-SubCell"/>
</dbReference>
<gene>
    <name evidence="12" type="primary">LOC104960267</name>
</gene>
<keyword evidence="6" id="KW-0067">ATP-binding</keyword>
<evidence type="ECO:0000256" key="3">
    <source>
        <dbReference type="ARBA" id="ARBA00022729"/>
    </source>
</evidence>
<dbReference type="InterPro" id="IPR049337">
    <property type="entry name" value="TOR1A_C"/>
</dbReference>
<feature type="compositionally biased region" description="Pro residues" evidence="9">
    <location>
        <begin position="744"/>
        <end position="761"/>
    </location>
</feature>
<comment type="subcellular location">
    <subcellularLocation>
        <location evidence="1">Endoplasmic reticulum lumen</location>
    </subcellularLocation>
</comment>
<organism evidence="11 12">
    <name type="scientific">Notothenia coriiceps</name>
    <name type="common">black rockcod</name>
    <dbReference type="NCBI Taxonomy" id="8208"/>
    <lineage>
        <taxon>Eukaryota</taxon>
        <taxon>Metazoa</taxon>
        <taxon>Chordata</taxon>
        <taxon>Craniata</taxon>
        <taxon>Vertebrata</taxon>
        <taxon>Euteleostomi</taxon>
        <taxon>Actinopterygii</taxon>
        <taxon>Neopterygii</taxon>
        <taxon>Teleostei</taxon>
        <taxon>Neoteleostei</taxon>
        <taxon>Acanthomorphata</taxon>
        <taxon>Eupercaria</taxon>
        <taxon>Perciformes</taxon>
        <taxon>Notothenioidei</taxon>
        <taxon>Nototheniidae</taxon>
        <taxon>Notothenia</taxon>
    </lineage>
</organism>
<keyword evidence="11" id="KW-1185">Reference proteome</keyword>
<feature type="compositionally biased region" description="Basic and acidic residues" evidence="9">
    <location>
        <begin position="544"/>
        <end position="557"/>
    </location>
</feature>
<feature type="region of interest" description="Disordered" evidence="9">
    <location>
        <begin position="916"/>
        <end position="940"/>
    </location>
</feature>
<feature type="compositionally biased region" description="Basic residues" evidence="9">
    <location>
        <begin position="150"/>
        <end position="176"/>
    </location>
</feature>
<feature type="region of interest" description="Disordered" evidence="9">
    <location>
        <begin position="470"/>
        <end position="489"/>
    </location>
</feature>
<feature type="region of interest" description="Disordered" evidence="9">
    <location>
        <begin position="1"/>
        <end position="20"/>
    </location>
</feature>
<dbReference type="Pfam" id="PF21376">
    <property type="entry name" value="TOR1A_C"/>
    <property type="match status" value="1"/>
</dbReference>
<name>A0A6I9PFP3_9TELE</name>
<reference evidence="12" key="1">
    <citation type="submission" date="2025-08" db="UniProtKB">
        <authorList>
            <consortium name="RefSeq"/>
        </authorList>
    </citation>
    <scope>IDENTIFICATION</scope>
    <source>
        <tissue evidence="12">Muscle</tissue>
    </source>
</reference>
<dbReference type="GO" id="GO:0005635">
    <property type="term" value="C:nuclear envelope"/>
    <property type="evidence" value="ECO:0007669"/>
    <property type="project" value="TreeGrafter"/>
</dbReference>
<dbReference type="GO" id="GO:0016887">
    <property type="term" value="F:ATP hydrolysis activity"/>
    <property type="evidence" value="ECO:0007669"/>
    <property type="project" value="InterPro"/>
</dbReference>
<keyword evidence="5" id="KW-0256">Endoplasmic reticulum</keyword>
<proteinExistence type="inferred from homology"/>
<feature type="region of interest" description="Disordered" evidence="9">
    <location>
        <begin position="142"/>
        <end position="184"/>
    </location>
</feature>
<dbReference type="Pfam" id="PF06309">
    <property type="entry name" value="Torsin"/>
    <property type="match status" value="1"/>
</dbReference>
<accession>A0A6I9PFP3</accession>
<evidence type="ECO:0000256" key="9">
    <source>
        <dbReference type="SAM" id="MobiDB-lite"/>
    </source>
</evidence>
<feature type="region of interest" description="Disordered" evidence="9">
    <location>
        <begin position="498"/>
        <end position="763"/>
    </location>
</feature>
<sequence length="1282" mass="142935">MPSRSAPDGTPEKQNNASIKTWDQCIHMQGNQRFKLRTEKGNLEVCDDGSIPGDGKGAGGLHSEFFAHLKRNWLWTNHLLAVRTTPSGLEAKENKIRLKSLLSKNSLRIALKAAGTINPRYSTAKRSVIAETIEVDIEPASRNQQVVGGKKQKRKRTKKEVAKPPRKKKKEPKKRLPAHDEADHRALKMMTRQRVYWSVQEDSLMMLCRVASNLLNSKLKRPFVPYVVVRDLLHAEFEISMDKTSVAVGRRTRYILKNPQTLLNYRICLAEVYQDKPLMSLLEENKPADPSIVEDCAKSFLEYARLLRQKFSSVVLSAREMIMPDTKRQLFSRFKVSAIESGKRVSWKDNINSKNDIHAIVLQNLIQSTLAMTNNQMKASRSFQTFHMYSKYNQEMLCQAFIQCRKRGLVNRRRINQAFGPKKNRALPILPMSYQLSQSYYRCFSWRFPNSLCTDSFRFLRSLINNGTSDDQPVTAFYNEPENRAESGDVVAEKRAALEKKKKQNQGEEEGPVKEPEKETSDSTKEGEKDQSKTEGEEELMEVNEEKNKAEEQKNQEDSLTADSTEDPSSREQTDNPPPREETPDVSAPPIPSEEPPDVAAPQITPEEPPDVAAPPITSEKSPDVSAAASITPEKSPDVSAASITPEKSPDVSAASITSEETPDVSAPPITPEKSPDVAAPPITPEKSPDVSAASITSEEPPDVAAPPITPEEPAASIASEKSPDVSTPPITPEKSPDVSAAPPITPEEPPDVAVPPITPEEPPDVSDMLQFCMESPGGASGVCLSLMSLGLLSVFMSIPKQVVVVDSNLVDNDVVKSLVALEEEDEDDDEGEDCEGKKKLEVKSHQASHTNYLMMRGYFFPGIVKIRNLNTLDNIVVESCIMKLQLRSTPAHQLFNTEDSPPLDLSKCGPSLLPSVLSSSTRSSSPSPSSSPHSVKECERRLVEQRGYTPQDVKACAQLRRSLEAAKESGLGVQDLYETHAQLQEAQGGRSRSLQRYLKVTRTNRRSIFDNLEWDLYKNVYGQHLAQDIVSEEVAKFLQNKSPERPLVLSFHGSSGTGKTMVSSMLGNHLYSSAMSSPYVHQFVPALHFPLPDRVKEYREELKSWVQGNLTECARSVFFFDEMEKMPPGLIDVLEPFLGPSHVVFRTNYRKAIYVFIGTTGEEVINRVALENRQAGQEREDIQLEHLQEAIAQAVYNSTTSGFFQSRVIQQKLITRFVPFLPLSRRHVERCVRSQLCQRGSCGRTDVVEAVGGDMLYTPAQGQYFSTTGCKAVPAKINLFL</sequence>
<evidence type="ECO:0000313" key="12">
    <source>
        <dbReference type="RefSeq" id="XP_010786550.1"/>
    </source>
</evidence>
<protein>
    <recommendedName>
        <fullName evidence="8">Torsin family 2 member A</fullName>
    </recommendedName>
</protein>
<evidence type="ECO:0000256" key="4">
    <source>
        <dbReference type="ARBA" id="ARBA00022741"/>
    </source>
</evidence>
<evidence type="ECO:0000256" key="2">
    <source>
        <dbReference type="ARBA" id="ARBA00006235"/>
    </source>
</evidence>